<comment type="caution">
    <text evidence="3">The sequence shown here is derived from an EMBL/GenBank/DDBJ whole genome shotgun (WGS) entry which is preliminary data.</text>
</comment>
<dbReference type="EMBL" id="UYJE01006114">
    <property type="protein sequence ID" value="VDI43162.1"/>
    <property type="molecule type" value="Genomic_DNA"/>
</dbReference>
<organism evidence="3 4">
    <name type="scientific">Mytilus galloprovincialis</name>
    <name type="common">Mediterranean mussel</name>
    <dbReference type="NCBI Taxonomy" id="29158"/>
    <lineage>
        <taxon>Eukaryota</taxon>
        <taxon>Metazoa</taxon>
        <taxon>Spiralia</taxon>
        <taxon>Lophotrochozoa</taxon>
        <taxon>Mollusca</taxon>
        <taxon>Bivalvia</taxon>
        <taxon>Autobranchia</taxon>
        <taxon>Pteriomorphia</taxon>
        <taxon>Mytilida</taxon>
        <taxon>Mytiloidea</taxon>
        <taxon>Mytilidae</taxon>
        <taxon>Mytilinae</taxon>
        <taxon>Mytilus</taxon>
    </lineage>
</organism>
<evidence type="ECO:0000259" key="2">
    <source>
        <dbReference type="SMART" id="SM01114"/>
    </source>
</evidence>
<proteinExistence type="predicted"/>
<protein>
    <recommendedName>
        <fullName evidence="2">Tesmin/TSO1-like CXC domain-containing protein</fullName>
    </recommendedName>
</protein>
<dbReference type="OrthoDB" id="10071095at2759"/>
<sequence length="853" mass="97201">MYNYSESACICRTCEMKFKRAFAKVTEENEIGVSSSKKPCSNVDGANESKSTCFLHNFNLCSEKGDHLTSIDPNLLERKFDINFLDKFSDKCNVNGILCHIHYNALSNFKREISQHVECVICEKSSSKRFISIVKENVDIFTKYLTLELQHDTDVDTKEKIFCCSLCYKNFNAFCRSDAGEDLKYQTSQYMCEQVQKFKFDESVSQENIDLYTFEQIKEDIVLESFLKEESLLLPNIYEKFKQYLYINIAKFEYVISETDLKKLQHSNKWIFKMLKIRFSKCLQVFVPKRKQDGRLIYRNGINFINCLHSLTVKNNQLTSEKNDISEQLIEKNSTIIAMKNKITPKHEILSEALQILRSFVKSYTTGKTANSCLPDIHAFDAKHEINQIPPVLWNFLYRLSATDKEDKEFVKTVASWDHHYIETPFNVNRAFPRLYMCSCIFNCQNAQCVQPLHLLVTDICDKFSNASSTFLSINARLGLGVSKDSLRRYITNRCRQLEQQQRFLTSNSFVVASFDNLDKNQSYSVVGVGKDKSGFHGTTIQAVTPCPSLFTSISSSESCGTDLDDSAVPLLVNGISSEANIITSDIKSSSCEVDLISSAVAIVDKVSTCTALSRDRSLTCDFIQSIVNPDDKIGPSRSGQGNQFENLTASFLDVTPREAASFTEFTDLVHREKMWERVLSEQEIMPNSEALKFHWLRSSWVFQFWAQASENFLQLSPLSDFGWKVSNNLLECIWDTEGNFQKVEQTVQWYTKGCSCKTGCSSNRCKCRKSKSDSKDGFCGPGCKCTNCVNLPDKSDTLDISLSDMLSDEISDVEIDDDHDDDDDDDNDDVDDPAEAHLFSDLDMFYLASEDL</sequence>
<reference evidence="3" key="1">
    <citation type="submission" date="2018-11" db="EMBL/GenBank/DDBJ databases">
        <authorList>
            <person name="Alioto T."/>
            <person name="Alioto T."/>
        </authorList>
    </citation>
    <scope>NUCLEOTIDE SEQUENCE</scope>
</reference>
<evidence type="ECO:0000313" key="3">
    <source>
        <dbReference type="EMBL" id="VDI43162.1"/>
    </source>
</evidence>
<evidence type="ECO:0000313" key="4">
    <source>
        <dbReference type="Proteomes" id="UP000596742"/>
    </source>
</evidence>
<name>A0A8B6F3Y9_MYTGA</name>
<evidence type="ECO:0000256" key="1">
    <source>
        <dbReference type="SAM" id="MobiDB-lite"/>
    </source>
</evidence>
<dbReference type="SMART" id="SM01114">
    <property type="entry name" value="CXC"/>
    <property type="match status" value="1"/>
</dbReference>
<gene>
    <name evidence="3" type="ORF">MGAL_10B049499</name>
</gene>
<dbReference type="AlphaFoldDB" id="A0A8B6F3Y9"/>
<feature type="domain" description="Tesmin/TSO1-like CXC" evidence="2">
    <location>
        <begin position="750"/>
        <end position="795"/>
    </location>
</feature>
<feature type="region of interest" description="Disordered" evidence="1">
    <location>
        <begin position="812"/>
        <end position="834"/>
    </location>
</feature>
<keyword evidence="4" id="KW-1185">Reference proteome</keyword>
<accession>A0A8B6F3Y9</accession>
<dbReference type="Proteomes" id="UP000596742">
    <property type="component" value="Unassembled WGS sequence"/>
</dbReference>
<dbReference type="InterPro" id="IPR033467">
    <property type="entry name" value="Tesmin/TSO1-like_CXC"/>
</dbReference>